<evidence type="ECO:0000256" key="4">
    <source>
        <dbReference type="ARBA" id="ARBA00022692"/>
    </source>
</evidence>
<feature type="transmembrane region" description="Helical" evidence="7">
    <location>
        <begin position="6"/>
        <end position="24"/>
    </location>
</feature>
<evidence type="ECO:0000256" key="2">
    <source>
        <dbReference type="ARBA" id="ARBA00010388"/>
    </source>
</evidence>
<evidence type="ECO:0000313" key="9">
    <source>
        <dbReference type="Proteomes" id="UP000199006"/>
    </source>
</evidence>
<evidence type="ECO:0000256" key="3">
    <source>
        <dbReference type="ARBA" id="ARBA00022475"/>
    </source>
</evidence>
<accession>A0A1I4MLP5</accession>
<organism evidence="8 9">
    <name type="scientific">Halanaerobium salsuginis</name>
    <dbReference type="NCBI Taxonomy" id="29563"/>
    <lineage>
        <taxon>Bacteria</taxon>
        <taxon>Bacillati</taxon>
        <taxon>Bacillota</taxon>
        <taxon>Clostridia</taxon>
        <taxon>Halanaerobiales</taxon>
        <taxon>Halanaerobiaceae</taxon>
        <taxon>Halanaerobium</taxon>
    </lineage>
</organism>
<keyword evidence="3" id="KW-1003">Cell membrane</keyword>
<dbReference type="AlphaFoldDB" id="A0A1I4MLP5"/>
<dbReference type="STRING" id="29563.SAMN02983006_02652"/>
<dbReference type="PANTHER" id="PTHR34583:SF2">
    <property type="entry name" value="ANTIPORTER SUBUNIT MNHC2-RELATED"/>
    <property type="match status" value="1"/>
</dbReference>
<protein>
    <submittedName>
        <fullName evidence="8">Multicomponent Na+:H+ antiporter subunit C</fullName>
    </submittedName>
</protein>
<proteinExistence type="inferred from homology"/>
<keyword evidence="5 7" id="KW-1133">Transmembrane helix</keyword>
<keyword evidence="4 7" id="KW-0812">Transmembrane</keyword>
<evidence type="ECO:0000256" key="5">
    <source>
        <dbReference type="ARBA" id="ARBA00022989"/>
    </source>
</evidence>
<evidence type="ECO:0000256" key="7">
    <source>
        <dbReference type="SAM" id="Phobius"/>
    </source>
</evidence>
<sequence>MFNNLIFIILFMLGLYTLIMKKNLIKMVIGLNLMEAAVFLWVIAFSDTGGRISIHKLAETNFNFNDPVPQALTLTGIVIGASTAALLLTLIIELNKFTGTIDRDQIEGLND</sequence>
<comment type="subcellular location">
    <subcellularLocation>
        <location evidence="1">Cell membrane</location>
        <topology evidence="1">Multi-pass membrane protein</topology>
    </subcellularLocation>
</comment>
<gene>
    <name evidence="8" type="ORF">SAMN02983006_02652</name>
</gene>
<name>A0A1I4MLP5_9FIRM</name>
<dbReference type="GO" id="GO:0005886">
    <property type="term" value="C:plasma membrane"/>
    <property type="evidence" value="ECO:0007669"/>
    <property type="project" value="UniProtKB-SubCell"/>
</dbReference>
<dbReference type="OrthoDB" id="9799219at2"/>
<reference evidence="8 9" key="1">
    <citation type="submission" date="2016-10" db="EMBL/GenBank/DDBJ databases">
        <authorList>
            <person name="de Groot N.N."/>
        </authorList>
    </citation>
    <scope>NUCLEOTIDE SEQUENCE [LARGE SCALE GENOMIC DNA]</scope>
    <source>
        <strain evidence="8 9">ATCC 51327</strain>
    </source>
</reference>
<dbReference type="InterPro" id="IPR050601">
    <property type="entry name" value="CPA3_antiporter_subunitC"/>
</dbReference>
<dbReference type="RefSeq" id="WP_089862642.1">
    <property type="nucleotide sequence ID" value="NZ_FOTI01000056.1"/>
</dbReference>
<evidence type="ECO:0000256" key="1">
    <source>
        <dbReference type="ARBA" id="ARBA00004651"/>
    </source>
</evidence>
<evidence type="ECO:0000256" key="6">
    <source>
        <dbReference type="ARBA" id="ARBA00023136"/>
    </source>
</evidence>
<dbReference type="PANTHER" id="PTHR34583">
    <property type="entry name" value="ANTIPORTER SUBUNIT MNHC2-RELATED"/>
    <property type="match status" value="1"/>
</dbReference>
<comment type="similarity">
    <text evidence="2">Belongs to the CPA3 antiporters (TC 2.A.63) subunit C family.</text>
</comment>
<dbReference type="Proteomes" id="UP000199006">
    <property type="component" value="Unassembled WGS sequence"/>
</dbReference>
<keyword evidence="9" id="KW-1185">Reference proteome</keyword>
<feature type="transmembrane region" description="Helical" evidence="7">
    <location>
        <begin position="74"/>
        <end position="94"/>
    </location>
</feature>
<dbReference type="EMBL" id="FOTI01000056">
    <property type="protein sequence ID" value="SFM04342.1"/>
    <property type="molecule type" value="Genomic_DNA"/>
</dbReference>
<evidence type="ECO:0000313" key="8">
    <source>
        <dbReference type="EMBL" id="SFM04342.1"/>
    </source>
</evidence>
<dbReference type="Pfam" id="PF00420">
    <property type="entry name" value="Oxidored_q2"/>
    <property type="match status" value="1"/>
</dbReference>
<dbReference type="Gene3D" id="1.10.287.3510">
    <property type="match status" value="1"/>
</dbReference>
<dbReference type="InterPro" id="IPR039428">
    <property type="entry name" value="NUOK/Mnh_C1-like"/>
</dbReference>
<keyword evidence="6 7" id="KW-0472">Membrane</keyword>